<accession>A0ABN2QZ17</accession>
<comment type="caution">
    <text evidence="1">The sequence shown here is derived from an EMBL/GenBank/DDBJ whole genome shotgun (WGS) entry which is preliminary data.</text>
</comment>
<reference evidence="1 2" key="1">
    <citation type="journal article" date="2019" name="Int. J. Syst. Evol. Microbiol.">
        <title>The Global Catalogue of Microorganisms (GCM) 10K type strain sequencing project: providing services to taxonomists for standard genome sequencing and annotation.</title>
        <authorList>
            <consortium name="The Broad Institute Genomics Platform"/>
            <consortium name="The Broad Institute Genome Sequencing Center for Infectious Disease"/>
            <person name="Wu L."/>
            <person name="Ma J."/>
        </authorList>
    </citation>
    <scope>NUCLEOTIDE SEQUENCE [LARGE SCALE GENOMIC DNA]</scope>
    <source>
        <strain evidence="1 2">JCM 15309</strain>
    </source>
</reference>
<evidence type="ECO:0000313" key="1">
    <source>
        <dbReference type="EMBL" id="GAA1960641.1"/>
    </source>
</evidence>
<dbReference type="EMBL" id="BAAAPB010000002">
    <property type="protein sequence ID" value="GAA1960641.1"/>
    <property type="molecule type" value="Genomic_DNA"/>
</dbReference>
<dbReference type="Proteomes" id="UP001500571">
    <property type="component" value="Unassembled WGS sequence"/>
</dbReference>
<protein>
    <recommendedName>
        <fullName evidence="3">Secreted protein</fullName>
    </recommendedName>
</protein>
<keyword evidence="2" id="KW-1185">Reference proteome</keyword>
<proteinExistence type="predicted"/>
<sequence length="80" mass="9001">MYVLSIVMLLANRGIPAIYPRHAAPQCRDAHAAEAYGDRKQARTSRCGNDRPPVGRNRLRIGSEIVRLGTRTVLFRTRNV</sequence>
<organism evidence="1 2">
    <name type="scientific">Nocardioides panacihumi</name>
    <dbReference type="NCBI Taxonomy" id="400774"/>
    <lineage>
        <taxon>Bacteria</taxon>
        <taxon>Bacillati</taxon>
        <taxon>Actinomycetota</taxon>
        <taxon>Actinomycetes</taxon>
        <taxon>Propionibacteriales</taxon>
        <taxon>Nocardioidaceae</taxon>
        <taxon>Nocardioides</taxon>
    </lineage>
</organism>
<gene>
    <name evidence="1" type="ORF">GCM10009798_20450</name>
</gene>
<name>A0ABN2QZ17_9ACTN</name>
<evidence type="ECO:0008006" key="3">
    <source>
        <dbReference type="Google" id="ProtNLM"/>
    </source>
</evidence>
<evidence type="ECO:0000313" key="2">
    <source>
        <dbReference type="Proteomes" id="UP001500571"/>
    </source>
</evidence>